<gene>
    <name evidence="2" type="ORF">MAPG_10029</name>
</gene>
<name>A0A0C4EBI0_MAGP6</name>
<feature type="region of interest" description="Disordered" evidence="1">
    <location>
        <begin position="1"/>
        <end position="32"/>
    </location>
</feature>
<reference evidence="4" key="1">
    <citation type="submission" date="2010-05" db="EMBL/GenBank/DDBJ databases">
        <title>The genome sequence of Magnaporthe poae strain ATCC 64411.</title>
        <authorList>
            <person name="Ma L.-J."/>
            <person name="Dead R."/>
            <person name="Young S."/>
            <person name="Zeng Q."/>
            <person name="Koehrsen M."/>
            <person name="Alvarado L."/>
            <person name="Berlin A."/>
            <person name="Chapman S.B."/>
            <person name="Chen Z."/>
            <person name="Freedman E."/>
            <person name="Gellesch M."/>
            <person name="Goldberg J."/>
            <person name="Griggs A."/>
            <person name="Gujja S."/>
            <person name="Heilman E.R."/>
            <person name="Heiman D."/>
            <person name="Hepburn T."/>
            <person name="Howarth C."/>
            <person name="Jen D."/>
            <person name="Larson L."/>
            <person name="Mehta T."/>
            <person name="Neiman D."/>
            <person name="Pearson M."/>
            <person name="Roberts A."/>
            <person name="Saif S."/>
            <person name="Shea T."/>
            <person name="Shenoy N."/>
            <person name="Sisk P."/>
            <person name="Stolte C."/>
            <person name="Sykes S."/>
            <person name="Walk T."/>
            <person name="White J."/>
            <person name="Yandava C."/>
            <person name="Haas B."/>
            <person name="Nusbaum C."/>
            <person name="Birren B."/>
        </authorList>
    </citation>
    <scope>NUCLEOTIDE SEQUENCE [LARGE SCALE GENOMIC DNA]</scope>
    <source>
        <strain evidence="4">ATCC 64411 / 73-15</strain>
    </source>
</reference>
<protein>
    <submittedName>
        <fullName evidence="2 3">Uncharacterized protein</fullName>
    </submittedName>
</protein>
<reference evidence="2" key="2">
    <citation type="submission" date="2010-05" db="EMBL/GenBank/DDBJ databases">
        <title>The Genome Sequence of Magnaporthe poae strain ATCC 64411.</title>
        <authorList>
            <consortium name="The Broad Institute Genome Sequencing Platform"/>
            <consortium name="Broad Institute Genome Sequencing Center for Infectious Disease"/>
            <person name="Ma L.-J."/>
            <person name="Dead R."/>
            <person name="Young S."/>
            <person name="Zeng Q."/>
            <person name="Koehrsen M."/>
            <person name="Alvarado L."/>
            <person name="Berlin A."/>
            <person name="Chapman S.B."/>
            <person name="Chen Z."/>
            <person name="Freedman E."/>
            <person name="Gellesch M."/>
            <person name="Goldberg J."/>
            <person name="Griggs A."/>
            <person name="Gujja S."/>
            <person name="Heilman E.R."/>
            <person name="Heiman D."/>
            <person name="Hepburn T."/>
            <person name="Howarth C."/>
            <person name="Jen D."/>
            <person name="Larson L."/>
            <person name="Mehta T."/>
            <person name="Neiman D."/>
            <person name="Pearson M."/>
            <person name="Roberts A."/>
            <person name="Saif S."/>
            <person name="Shea T."/>
            <person name="Shenoy N."/>
            <person name="Sisk P."/>
            <person name="Stolte C."/>
            <person name="Sykes S."/>
            <person name="Walk T."/>
            <person name="White J."/>
            <person name="Yandava C."/>
            <person name="Haas B."/>
            <person name="Nusbaum C."/>
            <person name="Birren B."/>
        </authorList>
    </citation>
    <scope>NUCLEOTIDE SEQUENCE</scope>
    <source>
        <strain evidence="2">ATCC 64411</strain>
    </source>
</reference>
<evidence type="ECO:0000313" key="2">
    <source>
        <dbReference type="EMBL" id="KLU91511.1"/>
    </source>
</evidence>
<sequence>MRTVHPTWYNPGKWAPRQRDMDETAPTTRNAAPWQDPVRWNAMRLGMIGTVPPLLAAEEIGRNARIPDILGGKPLGQPGRLMARAELLQ</sequence>
<keyword evidence="4" id="KW-1185">Reference proteome</keyword>
<dbReference type="EMBL" id="GL876977">
    <property type="protein sequence ID" value="KLU91511.1"/>
    <property type="molecule type" value="Genomic_DNA"/>
</dbReference>
<dbReference type="Proteomes" id="UP000011715">
    <property type="component" value="Unassembled WGS sequence"/>
</dbReference>
<proteinExistence type="predicted"/>
<dbReference type="AlphaFoldDB" id="A0A0C4EBI0"/>
<dbReference type="EnsemblFungi" id="MAPG_10029T0">
    <property type="protein sequence ID" value="MAPG_10029T0"/>
    <property type="gene ID" value="MAPG_10029"/>
</dbReference>
<evidence type="ECO:0000313" key="3">
    <source>
        <dbReference type="EnsemblFungi" id="MAPG_10029T0"/>
    </source>
</evidence>
<reference evidence="3" key="4">
    <citation type="journal article" date="2015" name="G3 (Bethesda)">
        <title>Genome sequences of three phytopathogenic species of the Magnaporthaceae family of fungi.</title>
        <authorList>
            <person name="Okagaki L.H."/>
            <person name="Nunes C.C."/>
            <person name="Sailsbery J."/>
            <person name="Clay B."/>
            <person name="Brown D."/>
            <person name="John T."/>
            <person name="Oh Y."/>
            <person name="Young N."/>
            <person name="Fitzgerald M."/>
            <person name="Haas B.J."/>
            <person name="Zeng Q."/>
            <person name="Young S."/>
            <person name="Adiconis X."/>
            <person name="Fan L."/>
            <person name="Levin J.Z."/>
            <person name="Mitchell T.K."/>
            <person name="Okubara P.A."/>
            <person name="Farman M.L."/>
            <person name="Kohn L.M."/>
            <person name="Birren B."/>
            <person name="Ma L.-J."/>
            <person name="Dean R.A."/>
        </authorList>
    </citation>
    <scope>NUCLEOTIDE SEQUENCE</scope>
    <source>
        <strain evidence="3">ATCC 64411 / 73-15</strain>
    </source>
</reference>
<dbReference type="EMBL" id="ADBL01002574">
    <property type="status" value="NOT_ANNOTATED_CDS"/>
    <property type="molecule type" value="Genomic_DNA"/>
</dbReference>
<accession>A0A0C4EBI0</accession>
<reference evidence="2" key="3">
    <citation type="submission" date="2011-03" db="EMBL/GenBank/DDBJ databases">
        <title>Annotation of Magnaporthe poae ATCC 64411.</title>
        <authorList>
            <person name="Ma L.-J."/>
            <person name="Dead R."/>
            <person name="Young S.K."/>
            <person name="Zeng Q."/>
            <person name="Gargeya S."/>
            <person name="Fitzgerald M."/>
            <person name="Haas B."/>
            <person name="Abouelleil A."/>
            <person name="Alvarado L."/>
            <person name="Arachchi H.M."/>
            <person name="Berlin A."/>
            <person name="Brown A."/>
            <person name="Chapman S.B."/>
            <person name="Chen Z."/>
            <person name="Dunbar C."/>
            <person name="Freedman E."/>
            <person name="Gearin G."/>
            <person name="Gellesch M."/>
            <person name="Goldberg J."/>
            <person name="Griggs A."/>
            <person name="Gujja S."/>
            <person name="Heiman D."/>
            <person name="Howarth C."/>
            <person name="Larson L."/>
            <person name="Lui A."/>
            <person name="MacDonald P.J.P."/>
            <person name="Mehta T."/>
            <person name="Montmayeur A."/>
            <person name="Murphy C."/>
            <person name="Neiman D."/>
            <person name="Pearson M."/>
            <person name="Priest M."/>
            <person name="Roberts A."/>
            <person name="Saif S."/>
            <person name="Shea T."/>
            <person name="Shenoy N."/>
            <person name="Sisk P."/>
            <person name="Stolte C."/>
            <person name="Sykes S."/>
            <person name="Yandava C."/>
            <person name="Wortman J."/>
            <person name="Nusbaum C."/>
            <person name="Birren B."/>
        </authorList>
    </citation>
    <scope>NUCLEOTIDE SEQUENCE</scope>
    <source>
        <strain evidence="2">ATCC 64411</strain>
    </source>
</reference>
<organism evidence="3 4">
    <name type="scientific">Magnaporthiopsis poae (strain ATCC 64411 / 73-15)</name>
    <name type="common">Kentucky bluegrass fungus</name>
    <name type="synonym">Magnaporthe poae</name>
    <dbReference type="NCBI Taxonomy" id="644358"/>
    <lineage>
        <taxon>Eukaryota</taxon>
        <taxon>Fungi</taxon>
        <taxon>Dikarya</taxon>
        <taxon>Ascomycota</taxon>
        <taxon>Pezizomycotina</taxon>
        <taxon>Sordariomycetes</taxon>
        <taxon>Sordariomycetidae</taxon>
        <taxon>Magnaporthales</taxon>
        <taxon>Magnaporthaceae</taxon>
        <taxon>Magnaporthiopsis</taxon>
    </lineage>
</organism>
<evidence type="ECO:0000313" key="4">
    <source>
        <dbReference type="Proteomes" id="UP000011715"/>
    </source>
</evidence>
<dbReference type="VEuPathDB" id="FungiDB:MAPG_10029"/>
<evidence type="ECO:0000256" key="1">
    <source>
        <dbReference type="SAM" id="MobiDB-lite"/>
    </source>
</evidence>
<reference evidence="3" key="5">
    <citation type="submission" date="2015-06" db="UniProtKB">
        <authorList>
            <consortium name="EnsemblFungi"/>
        </authorList>
    </citation>
    <scope>IDENTIFICATION</scope>
    <source>
        <strain evidence="3">ATCC 64411</strain>
    </source>
</reference>